<dbReference type="NCBIfam" id="TIGR00778">
    <property type="entry name" value="ahpD_dom"/>
    <property type="match status" value="1"/>
</dbReference>
<dbReference type="InterPro" id="IPR004675">
    <property type="entry name" value="AhpD_core"/>
</dbReference>
<evidence type="ECO:0000259" key="3">
    <source>
        <dbReference type="Pfam" id="PF13490"/>
    </source>
</evidence>
<evidence type="ECO:0000313" key="4">
    <source>
        <dbReference type="EMBL" id="XAF54116.1"/>
    </source>
</evidence>
<name>A0ABZ3E379_9GAMM</name>
<evidence type="ECO:0000313" key="5">
    <source>
        <dbReference type="Proteomes" id="UP001445268"/>
    </source>
</evidence>
<feature type="domain" description="Putative zinc-finger" evidence="3">
    <location>
        <begin position="4"/>
        <end position="38"/>
    </location>
</feature>
<dbReference type="InterPro" id="IPR029032">
    <property type="entry name" value="AhpD-like"/>
</dbReference>
<dbReference type="EMBL" id="CP152380">
    <property type="protein sequence ID" value="XAF54116.1"/>
    <property type="molecule type" value="Genomic_DNA"/>
</dbReference>
<organism evidence="4 5">
    <name type="scientific">Marinobacter alkaliphilus</name>
    <dbReference type="NCBI Taxonomy" id="254719"/>
    <lineage>
        <taxon>Bacteria</taxon>
        <taxon>Pseudomonadati</taxon>
        <taxon>Pseudomonadota</taxon>
        <taxon>Gammaproteobacteria</taxon>
        <taxon>Pseudomonadales</taxon>
        <taxon>Marinobacteraceae</taxon>
        <taxon>Marinobacter</taxon>
    </lineage>
</organism>
<dbReference type="InterPro" id="IPR027383">
    <property type="entry name" value="Znf_put"/>
</dbReference>
<dbReference type="Pfam" id="PF13490">
    <property type="entry name" value="zf-HC2"/>
    <property type="match status" value="1"/>
</dbReference>
<feature type="domain" description="Carboxymuconolactone decarboxylase-like" evidence="2">
    <location>
        <begin position="135"/>
        <end position="217"/>
    </location>
</feature>
<dbReference type="Proteomes" id="UP001445268">
    <property type="component" value="Chromosome"/>
</dbReference>
<accession>A0ABZ3E379</accession>
<dbReference type="RefSeq" id="WP_342631581.1">
    <property type="nucleotide sequence ID" value="NZ_CP152380.1"/>
</dbReference>
<dbReference type="Gene3D" id="1.20.1290.10">
    <property type="entry name" value="AhpD-like"/>
    <property type="match status" value="1"/>
</dbReference>
<keyword evidence="4" id="KW-0560">Oxidoreductase</keyword>
<keyword evidence="4" id="KW-0575">Peroxidase</keyword>
<dbReference type="Pfam" id="PF02627">
    <property type="entry name" value="CMD"/>
    <property type="match status" value="1"/>
</dbReference>
<gene>
    <name evidence="4" type="ORF">AAGT77_00795</name>
</gene>
<dbReference type="SUPFAM" id="SSF69118">
    <property type="entry name" value="AhpD-like"/>
    <property type="match status" value="1"/>
</dbReference>
<evidence type="ECO:0000259" key="2">
    <source>
        <dbReference type="Pfam" id="PF02627"/>
    </source>
</evidence>
<dbReference type="PANTHER" id="PTHR35446:SF2">
    <property type="entry name" value="CARBOXYMUCONOLACTONE DECARBOXYLASE-LIKE DOMAIN-CONTAINING PROTEIN"/>
    <property type="match status" value="1"/>
</dbReference>
<reference evidence="4 5" key="1">
    <citation type="submission" date="2024-04" db="EMBL/GenBank/DDBJ databases">
        <title>Marinobacter sp. SBY-1.</title>
        <authorList>
            <person name="Pan C."/>
        </authorList>
    </citation>
    <scope>NUCLEOTIDE SEQUENCE [LARGE SCALE GENOMIC DNA]</scope>
    <source>
        <strain evidence="4 5">SBY-1</strain>
    </source>
</reference>
<dbReference type="Gene3D" id="1.20.5.810">
    <property type="entry name" value="AhpD-like"/>
    <property type="match status" value="1"/>
</dbReference>
<keyword evidence="5" id="KW-1185">Reference proteome</keyword>
<dbReference type="InterPro" id="IPR003779">
    <property type="entry name" value="CMD-like"/>
</dbReference>
<dbReference type="NCBIfam" id="TIGR01926">
    <property type="entry name" value="peroxid_rel"/>
    <property type="match status" value="1"/>
</dbReference>
<dbReference type="PANTHER" id="PTHR35446">
    <property type="entry name" value="SI:CH211-175M2.5"/>
    <property type="match status" value="1"/>
</dbReference>
<protein>
    <submittedName>
        <fullName evidence="4">Peroxidase-related enzyme</fullName>
    </submittedName>
</protein>
<sequence length="273" mass="30451">MLTCREVTTLASDFLDGDLSLFRRMSVRFHLARCSGCAEFLAGLRVADQQADRLRQSMAGPEPELLDRLKSSVSAGLSEEKTRSVGPRSDLEASNEPLIEGIDEPSDERVRRIFEDIRQKEGFVPNLFRAYAHQPDVLEYNWQREKSLMYGGILGEAFKSAIVVVVSADNGCGYCVHHHQVALQSAGFSQEEFTALLSDPESSRFTGREKALLALVRQANRDPHKPADALLARVRAEGATDAEIIEAMSVMELYSSWNKFLDVMRIPLETDVS</sequence>
<feature type="region of interest" description="Disordered" evidence="1">
    <location>
        <begin position="73"/>
        <end position="95"/>
    </location>
</feature>
<dbReference type="InterPro" id="IPR010195">
    <property type="entry name" value="Uncharacterised_peroxidase-rel"/>
</dbReference>
<proteinExistence type="predicted"/>
<evidence type="ECO:0000256" key="1">
    <source>
        <dbReference type="SAM" id="MobiDB-lite"/>
    </source>
</evidence>
<dbReference type="GO" id="GO:0004601">
    <property type="term" value="F:peroxidase activity"/>
    <property type="evidence" value="ECO:0007669"/>
    <property type="project" value="UniProtKB-KW"/>
</dbReference>